<dbReference type="InterPro" id="IPR016064">
    <property type="entry name" value="NAD/diacylglycerol_kinase_sf"/>
</dbReference>
<feature type="active site" description="Proton acceptor" evidence="6">
    <location>
        <position position="68"/>
    </location>
</feature>
<feature type="binding site" evidence="6">
    <location>
        <begin position="140"/>
        <end position="141"/>
    </location>
    <ligand>
        <name>NAD(+)</name>
        <dbReference type="ChEBI" id="CHEBI:57540"/>
    </ligand>
</feature>
<keyword evidence="6" id="KW-0547">Nucleotide-binding</keyword>
<dbReference type="GO" id="GO:0019674">
    <property type="term" value="P:NAD+ metabolic process"/>
    <property type="evidence" value="ECO:0007669"/>
    <property type="project" value="InterPro"/>
</dbReference>
<evidence type="ECO:0000256" key="1">
    <source>
        <dbReference type="ARBA" id="ARBA00022679"/>
    </source>
</evidence>
<dbReference type="AlphaFoldDB" id="A0A2A6Z996"/>
<dbReference type="InterPro" id="IPR017438">
    <property type="entry name" value="ATP-NAD_kinase_N"/>
</dbReference>
<comment type="cofactor">
    <cofactor evidence="6">
        <name>a divalent metal cation</name>
        <dbReference type="ChEBI" id="CHEBI:60240"/>
    </cofactor>
</comment>
<name>A0A2A6Z996_9FIRM</name>
<dbReference type="GO" id="GO:0005524">
    <property type="term" value="F:ATP binding"/>
    <property type="evidence" value="ECO:0007669"/>
    <property type="project" value="UniProtKB-KW"/>
</dbReference>
<keyword evidence="6" id="KW-0067">ATP-binding</keyword>
<feature type="binding site" evidence="6">
    <location>
        <position position="170"/>
    </location>
    <ligand>
        <name>NAD(+)</name>
        <dbReference type="ChEBI" id="CHEBI:57540"/>
    </ligand>
</feature>
<dbReference type="SUPFAM" id="SSF111331">
    <property type="entry name" value="NAD kinase/diacylglycerol kinase-like"/>
    <property type="match status" value="1"/>
</dbReference>
<gene>
    <name evidence="6" type="primary">nadK</name>
    <name evidence="7" type="ORF">CGS46_11225</name>
</gene>
<dbReference type="GO" id="GO:0006741">
    <property type="term" value="P:NADP+ biosynthetic process"/>
    <property type="evidence" value="ECO:0007669"/>
    <property type="project" value="UniProtKB-UniRule"/>
</dbReference>
<dbReference type="Gene3D" id="3.40.50.10330">
    <property type="entry name" value="Probable inorganic polyphosphate/atp-NAD kinase, domain 1"/>
    <property type="match status" value="1"/>
</dbReference>
<organism evidence="7 8">
    <name type="scientific">Faecalibacterium langellae</name>
    <dbReference type="NCBI Taxonomy" id="3435293"/>
    <lineage>
        <taxon>Bacteria</taxon>
        <taxon>Bacillati</taxon>
        <taxon>Bacillota</taxon>
        <taxon>Clostridia</taxon>
        <taxon>Eubacteriales</taxon>
        <taxon>Oscillospiraceae</taxon>
        <taxon>Faecalibacterium</taxon>
    </lineage>
</organism>
<comment type="similarity">
    <text evidence="6">Belongs to the NAD kinase family.</text>
</comment>
<dbReference type="Proteomes" id="UP000220752">
    <property type="component" value="Unassembled WGS sequence"/>
</dbReference>
<keyword evidence="4 6" id="KW-0520">NAD</keyword>
<proteinExistence type="inferred from homology"/>
<evidence type="ECO:0000256" key="5">
    <source>
        <dbReference type="ARBA" id="ARBA00047925"/>
    </source>
</evidence>
<dbReference type="EC" id="2.7.1.23" evidence="6"/>
<evidence type="ECO:0000256" key="3">
    <source>
        <dbReference type="ARBA" id="ARBA00022857"/>
    </source>
</evidence>
<comment type="caution">
    <text evidence="7">The sequence shown here is derived from an EMBL/GenBank/DDBJ whole genome shotgun (WGS) entry which is preliminary data.</text>
</comment>
<keyword evidence="1 6" id="KW-0808">Transferase</keyword>
<evidence type="ECO:0000313" key="7">
    <source>
        <dbReference type="EMBL" id="PDX57934.1"/>
    </source>
</evidence>
<feature type="binding site" evidence="6">
    <location>
        <position position="168"/>
    </location>
    <ligand>
        <name>NAD(+)</name>
        <dbReference type="ChEBI" id="CHEBI:57540"/>
    </ligand>
</feature>
<sequence>MTIYISPNPGKTSANEIALRAAQILMNHGAAVLMCEQPRTSCSTAGVFYLPLEECLEQADVILTIGGDGTILHEANLSLRYAKPILGINLGRCGFLATCEVSEMEAKLSAVARGEFSVDNRMLLYVRVLGHDGWEGHALNDVVVTKGRLQQAIDFSIYCDDILVEHYRGDGVIVATPTGSTAYSLAAGGPILDSQTKGVVVTPICPHSLASPAMVFAQERKLNICVGQVADDEVFISCDGRAGCPLKAGATAEVRLSDQVVKLITFGKADQFQAIDQKIRSRR</sequence>
<evidence type="ECO:0000256" key="4">
    <source>
        <dbReference type="ARBA" id="ARBA00023027"/>
    </source>
</evidence>
<dbReference type="GO" id="GO:0046872">
    <property type="term" value="F:metal ion binding"/>
    <property type="evidence" value="ECO:0007669"/>
    <property type="project" value="UniProtKB-UniRule"/>
</dbReference>
<dbReference type="Gene3D" id="2.60.200.30">
    <property type="entry name" value="Probable inorganic polyphosphate/atp-NAD kinase, domain 2"/>
    <property type="match status" value="1"/>
</dbReference>
<accession>A0A2A6Z996</accession>
<dbReference type="InterPro" id="IPR017437">
    <property type="entry name" value="ATP-NAD_kinase_PpnK-typ_C"/>
</dbReference>
<comment type="function">
    <text evidence="6">Involved in the regulation of the intracellular balance of NAD and NADP, and is a key enzyme in the biosynthesis of NADP. Catalyzes specifically the phosphorylation on 2'-hydroxyl of the adenosine moiety of NAD to yield NADP.</text>
</comment>
<keyword evidence="8" id="KW-1185">Reference proteome</keyword>
<evidence type="ECO:0000256" key="2">
    <source>
        <dbReference type="ARBA" id="ARBA00022777"/>
    </source>
</evidence>
<dbReference type="PANTHER" id="PTHR20275:SF0">
    <property type="entry name" value="NAD KINASE"/>
    <property type="match status" value="1"/>
</dbReference>
<reference evidence="7 8" key="1">
    <citation type="journal article" date="2017" name="Front. Microbiol.">
        <title>New Insights into the Diversity of the Genus Faecalibacterium.</title>
        <authorList>
            <person name="Benevides L."/>
            <person name="Burman S."/>
            <person name="Martin R."/>
            <person name="Robert V."/>
            <person name="Thomas M."/>
            <person name="Miquel S."/>
            <person name="Chain F."/>
            <person name="Sokol H."/>
            <person name="Bermudez-Humaran L.G."/>
            <person name="Morrison M."/>
            <person name="Langella P."/>
            <person name="Azevedo V.A."/>
            <person name="Chatel J.M."/>
            <person name="Soares S."/>
        </authorList>
    </citation>
    <scope>NUCLEOTIDE SEQUENCE [LARGE SCALE GENOMIC DNA]</scope>
    <source>
        <strain evidence="8">CNCM I-4540</strain>
    </source>
</reference>
<evidence type="ECO:0000256" key="6">
    <source>
        <dbReference type="HAMAP-Rule" id="MF_00361"/>
    </source>
</evidence>
<dbReference type="Pfam" id="PF01513">
    <property type="entry name" value="NAD_kinase"/>
    <property type="match status" value="1"/>
</dbReference>
<dbReference type="Pfam" id="PF20143">
    <property type="entry name" value="NAD_kinase_C"/>
    <property type="match status" value="1"/>
</dbReference>
<dbReference type="InterPro" id="IPR002504">
    <property type="entry name" value="NADK"/>
</dbReference>
<dbReference type="EMBL" id="NMTQ01000036">
    <property type="protein sequence ID" value="PDX57934.1"/>
    <property type="molecule type" value="Genomic_DNA"/>
</dbReference>
<comment type="catalytic activity">
    <reaction evidence="5 6">
        <text>NAD(+) + ATP = ADP + NADP(+) + H(+)</text>
        <dbReference type="Rhea" id="RHEA:18629"/>
        <dbReference type="ChEBI" id="CHEBI:15378"/>
        <dbReference type="ChEBI" id="CHEBI:30616"/>
        <dbReference type="ChEBI" id="CHEBI:57540"/>
        <dbReference type="ChEBI" id="CHEBI:58349"/>
        <dbReference type="ChEBI" id="CHEBI:456216"/>
        <dbReference type="EC" id="2.7.1.23"/>
    </reaction>
</comment>
<dbReference type="HAMAP" id="MF_00361">
    <property type="entry name" value="NAD_kinase"/>
    <property type="match status" value="1"/>
</dbReference>
<protein>
    <recommendedName>
        <fullName evidence="6">NAD kinase</fullName>
        <ecNumber evidence="6">2.7.1.23</ecNumber>
    </recommendedName>
    <alternativeName>
        <fullName evidence="6">ATP-dependent NAD kinase</fullName>
    </alternativeName>
</protein>
<feature type="binding site" evidence="6">
    <location>
        <begin position="68"/>
        <end position="69"/>
    </location>
    <ligand>
        <name>NAD(+)</name>
        <dbReference type="ChEBI" id="CHEBI:57540"/>
    </ligand>
</feature>
<comment type="subcellular location">
    <subcellularLocation>
        <location evidence="6">Cytoplasm</location>
    </subcellularLocation>
</comment>
<keyword evidence="2 6" id="KW-0418">Kinase</keyword>
<dbReference type="GO" id="GO:0051287">
    <property type="term" value="F:NAD binding"/>
    <property type="evidence" value="ECO:0007669"/>
    <property type="project" value="UniProtKB-ARBA"/>
</dbReference>
<evidence type="ECO:0000313" key="8">
    <source>
        <dbReference type="Proteomes" id="UP000220752"/>
    </source>
</evidence>
<comment type="caution">
    <text evidence="6">Lacks conserved residue(s) required for the propagation of feature annotation.</text>
</comment>
<dbReference type="GO" id="GO:0003951">
    <property type="term" value="F:NAD+ kinase activity"/>
    <property type="evidence" value="ECO:0007669"/>
    <property type="project" value="UniProtKB-UniRule"/>
</dbReference>
<keyword evidence="3 6" id="KW-0521">NADP</keyword>
<dbReference type="PANTHER" id="PTHR20275">
    <property type="entry name" value="NAD KINASE"/>
    <property type="match status" value="1"/>
</dbReference>
<feature type="binding site" evidence="6">
    <location>
        <position position="73"/>
    </location>
    <ligand>
        <name>NAD(+)</name>
        <dbReference type="ChEBI" id="CHEBI:57540"/>
    </ligand>
</feature>
<keyword evidence="6" id="KW-0963">Cytoplasm</keyword>
<dbReference type="GO" id="GO:0005737">
    <property type="term" value="C:cytoplasm"/>
    <property type="evidence" value="ECO:0007669"/>
    <property type="project" value="UniProtKB-SubCell"/>
</dbReference>